<dbReference type="GO" id="GO:0001817">
    <property type="term" value="P:regulation of cytokine production"/>
    <property type="evidence" value="ECO:0007669"/>
    <property type="project" value="TreeGrafter"/>
</dbReference>
<reference evidence="5 6" key="1">
    <citation type="submission" date="2024-01" db="EMBL/GenBank/DDBJ databases">
        <authorList>
            <person name="Alioto T."/>
            <person name="Alioto T."/>
            <person name="Gomez Garrido J."/>
        </authorList>
    </citation>
    <scope>NUCLEOTIDE SEQUENCE [LARGE SCALE GENOMIC DNA]</scope>
</reference>
<dbReference type="PROSITE" id="PS50835">
    <property type="entry name" value="IG_LIKE"/>
    <property type="match status" value="1"/>
</dbReference>
<dbReference type="InterPro" id="IPR050504">
    <property type="entry name" value="IgSF_BTN/MOG"/>
</dbReference>
<keyword evidence="2" id="KW-0472">Membrane</keyword>
<keyword evidence="3" id="KW-0393">Immunoglobulin domain</keyword>
<evidence type="ECO:0000313" key="6">
    <source>
        <dbReference type="Proteomes" id="UP001314229"/>
    </source>
</evidence>
<protein>
    <submittedName>
        <fullName evidence="5">Butyrophilin-like protein 1 isoform X10</fullName>
    </submittedName>
</protein>
<dbReference type="InterPro" id="IPR013783">
    <property type="entry name" value="Ig-like_fold"/>
</dbReference>
<comment type="subcellular location">
    <subcellularLocation>
        <location evidence="1">Membrane</location>
    </subcellularLocation>
</comment>
<dbReference type="InterPro" id="IPR036179">
    <property type="entry name" value="Ig-like_dom_sf"/>
</dbReference>
<dbReference type="InterPro" id="IPR003599">
    <property type="entry name" value="Ig_sub"/>
</dbReference>
<name>A0AAV1QFC7_SCOSC</name>
<dbReference type="InterPro" id="IPR007110">
    <property type="entry name" value="Ig-like_dom"/>
</dbReference>
<dbReference type="GO" id="GO:0050852">
    <property type="term" value="P:T cell receptor signaling pathway"/>
    <property type="evidence" value="ECO:0007669"/>
    <property type="project" value="TreeGrafter"/>
</dbReference>
<organism evidence="5 6">
    <name type="scientific">Scomber scombrus</name>
    <name type="common">Atlantic mackerel</name>
    <name type="synonym">Scomber vernalis</name>
    <dbReference type="NCBI Taxonomy" id="13677"/>
    <lineage>
        <taxon>Eukaryota</taxon>
        <taxon>Metazoa</taxon>
        <taxon>Chordata</taxon>
        <taxon>Craniata</taxon>
        <taxon>Vertebrata</taxon>
        <taxon>Euteleostomi</taxon>
        <taxon>Actinopterygii</taxon>
        <taxon>Neopterygii</taxon>
        <taxon>Teleostei</taxon>
        <taxon>Neoteleostei</taxon>
        <taxon>Acanthomorphata</taxon>
        <taxon>Pelagiaria</taxon>
        <taxon>Scombriformes</taxon>
        <taxon>Scombridae</taxon>
        <taxon>Scomber</taxon>
    </lineage>
</organism>
<proteinExistence type="predicted"/>
<dbReference type="EMBL" id="CAWUFR010000804">
    <property type="protein sequence ID" value="CAK6981301.1"/>
    <property type="molecule type" value="Genomic_DNA"/>
</dbReference>
<comment type="caution">
    <text evidence="5">The sequence shown here is derived from an EMBL/GenBank/DDBJ whole genome shotgun (WGS) entry which is preliminary data.</text>
</comment>
<dbReference type="AlphaFoldDB" id="A0AAV1QFC7"/>
<dbReference type="Pfam" id="PF07686">
    <property type="entry name" value="V-set"/>
    <property type="match status" value="1"/>
</dbReference>
<evidence type="ECO:0000256" key="2">
    <source>
        <dbReference type="ARBA" id="ARBA00023136"/>
    </source>
</evidence>
<feature type="domain" description="Ig-like" evidence="4">
    <location>
        <begin position="52"/>
        <end position="146"/>
    </location>
</feature>
<dbReference type="GO" id="GO:0009897">
    <property type="term" value="C:external side of plasma membrane"/>
    <property type="evidence" value="ECO:0007669"/>
    <property type="project" value="TreeGrafter"/>
</dbReference>
<dbReference type="Proteomes" id="UP001314229">
    <property type="component" value="Unassembled WGS sequence"/>
</dbReference>
<dbReference type="SUPFAM" id="SSF48726">
    <property type="entry name" value="Immunoglobulin"/>
    <property type="match status" value="1"/>
</dbReference>
<dbReference type="PANTHER" id="PTHR24100">
    <property type="entry name" value="BUTYROPHILIN"/>
    <property type="match status" value="1"/>
</dbReference>
<gene>
    <name evidence="5" type="ORF">FSCOSCO3_A000139</name>
</gene>
<sequence length="164" mass="18782">MKHLVPLCEKCFTSSQRISSIIIKYSNKSETAYILKITCMCKYRRGFIIKEPTEPKVIRVEEGSDVILPCSLSSRQDITPETFEWKKDGQKQVFQYNGGIHSNSIPTGQDQQFRGRVSHFSDKLKSGDASITISNTKVTDSGNYTCEFPDIQPSQMFHMKLRCW</sequence>
<accession>A0AAV1QFC7</accession>
<keyword evidence="6" id="KW-1185">Reference proteome</keyword>
<evidence type="ECO:0000256" key="3">
    <source>
        <dbReference type="ARBA" id="ARBA00023319"/>
    </source>
</evidence>
<dbReference type="InterPro" id="IPR013106">
    <property type="entry name" value="Ig_V-set"/>
</dbReference>
<dbReference type="SMART" id="SM00409">
    <property type="entry name" value="IG"/>
    <property type="match status" value="1"/>
</dbReference>
<dbReference type="SMART" id="SM00406">
    <property type="entry name" value="IGv"/>
    <property type="match status" value="1"/>
</dbReference>
<evidence type="ECO:0000313" key="5">
    <source>
        <dbReference type="EMBL" id="CAK6981301.1"/>
    </source>
</evidence>
<dbReference type="GO" id="GO:0005102">
    <property type="term" value="F:signaling receptor binding"/>
    <property type="evidence" value="ECO:0007669"/>
    <property type="project" value="TreeGrafter"/>
</dbReference>
<evidence type="ECO:0000259" key="4">
    <source>
        <dbReference type="PROSITE" id="PS50835"/>
    </source>
</evidence>
<dbReference type="Gene3D" id="2.60.40.10">
    <property type="entry name" value="Immunoglobulins"/>
    <property type="match status" value="1"/>
</dbReference>
<dbReference type="PANTHER" id="PTHR24100:SF151">
    <property type="entry name" value="ICOS LIGAND"/>
    <property type="match status" value="1"/>
</dbReference>
<evidence type="ECO:0000256" key="1">
    <source>
        <dbReference type="ARBA" id="ARBA00004370"/>
    </source>
</evidence>